<evidence type="ECO:0000313" key="1">
    <source>
        <dbReference type="EMBL" id="KIY73950.1"/>
    </source>
</evidence>
<sequence length="324" mass="37088">MKQALPLPNLPPELVGSILEMSAELVRENAPTLLLVSRNLKKWVEPILYRTVVLRTEDTARKFLDTVHARKQRDPIFFDHCIHAIIFVQGDFGLPPSHSSIATILDACSAVSSVSLYTSTWLSTESKVPEVLLHRLTAIKQLYLVQTPREVFHTHVIPNQITHLCLGFSDDWDHSPIWPIILSCCPYLTHLMLHQDIHDFIAFEQFEHKLPTILPFLAQELHLVVFVCRILTGRLLAFDELERATDIPNVALLMVLPSYLIGKKTQDHVLPWRQMQCLMRADYPTPYMENVWDRAARVCLAARKNGHVVHDNPVRESYLDVTSS</sequence>
<proteinExistence type="predicted"/>
<reference evidence="1 2" key="1">
    <citation type="journal article" date="2015" name="Fungal Genet. Biol.">
        <title>Evolution of novel wood decay mechanisms in Agaricales revealed by the genome sequences of Fistulina hepatica and Cylindrobasidium torrendii.</title>
        <authorList>
            <person name="Floudas D."/>
            <person name="Held B.W."/>
            <person name="Riley R."/>
            <person name="Nagy L.G."/>
            <person name="Koehler G."/>
            <person name="Ransdell A.S."/>
            <person name="Younus H."/>
            <person name="Chow J."/>
            <person name="Chiniquy J."/>
            <person name="Lipzen A."/>
            <person name="Tritt A."/>
            <person name="Sun H."/>
            <person name="Haridas S."/>
            <person name="LaButti K."/>
            <person name="Ohm R.A."/>
            <person name="Kues U."/>
            <person name="Blanchette R.A."/>
            <person name="Grigoriev I.V."/>
            <person name="Minto R.E."/>
            <person name="Hibbett D.S."/>
        </authorList>
    </citation>
    <scope>NUCLEOTIDE SEQUENCE [LARGE SCALE GENOMIC DNA]</scope>
    <source>
        <strain evidence="1 2">FP15055 ss-10</strain>
    </source>
</reference>
<protein>
    <recommendedName>
        <fullName evidence="3">F-box domain-containing protein</fullName>
    </recommendedName>
</protein>
<dbReference type="EMBL" id="KN880433">
    <property type="protein sequence ID" value="KIY73950.1"/>
    <property type="molecule type" value="Genomic_DNA"/>
</dbReference>
<accession>A0A0D7BUM4</accession>
<gene>
    <name evidence="1" type="ORF">CYLTODRAFT_485084</name>
</gene>
<keyword evidence="2" id="KW-1185">Reference proteome</keyword>
<evidence type="ECO:0008006" key="3">
    <source>
        <dbReference type="Google" id="ProtNLM"/>
    </source>
</evidence>
<name>A0A0D7BUM4_9AGAR</name>
<dbReference type="OrthoDB" id="2858376at2759"/>
<dbReference type="Proteomes" id="UP000054007">
    <property type="component" value="Unassembled WGS sequence"/>
</dbReference>
<dbReference type="AlphaFoldDB" id="A0A0D7BUM4"/>
<evidence type="ECO:0000313" key="2">
    <source>
        <dbReference type="Proteomes" id="UP000054007"/>
    </source>
</evidence>
<organism evidence="1 2">
    <name type="scientific">Cylindrobasidium torrendii FP15055 ss-10</name>
    <dbReference type="NCBI Taxonomy" id="1314674"/>
    <lineage>
        <taxon>Eukaryota</taxon>
        <taxon>Fungi</taxon>
        <taxon>Dikarya</taxon>
        <taxon>Basidiomycota</taxon>
        <taxon>Agaricomycotina</taxon>
        <taxon>Agaricomycetes</taxon>
        <taxon>Agaricomycetidae</taxon>
        <taxon>Agaricales</taxon>
        <taxon>Marasmiineae</taxon>
        <taxon>Physalacriaceae</taxon>
        <taxon>Cylindrobasidium</taxon>
    </lineage>
</organism>